<comment type="caution">
    <text evidence="1">The sequence shown here is derived from an EMBL/GenBank/DDBJ whole genome shotgun (WGS) entry which is preliminary data.</text>
</comment>
<evidence type="ECO:0000313" key="1">
    <source>
        <dbReference type="EMBL" id="PWW79911.1"/>
    </source>
</evidence>
<keyword evidence="2" id="KW-1185">Reference proteome</keyword>
<gene>
    <name evidence="1" type="ORF">C7212DRAFT_307704</name>
</gene>
<reference evidence="1 2" key="1">
    <citation type="submission" date="2018-03" db="EMBL/GenBank/DDBJ databases">
        <title>Genomes of Pezizomycetes fungi and the evolution of truffles.</title>
        <authorList>
            <person name="Murat C."/>
            <person name="Payen T."/>
            <person name="Noel B."/>
            <person name="Kuo A."/>
            <person name="Martin F.M."/>
        </authorList>
    </citation>
    <scope>NUCLEOTIDE SEQUENCE [LARGE SCALE GENOMIC DNA]</scope>
    <source>
        <strain evidence="1">091103-1</strain>
    </source>
</reference>
<organism evidence="1 2">
    <name type="scientific">Tuber magnatum</name>
    <name type="common">white Piedmont truffle</name>
    <dbReference type="NCBI Taxonomy" id="42249"/>
    <lineage>
        <taxon>Eukaryota</taxon>
        <taxon>Fungi</taxon>
        <taxon>Dikarya</taxon>
        <taxon>Ascomycota</taxon>
        <taxon>Pezizomycotina</taxon>
        <taxon>Pezizomycetes</taxon>
        <taxon>Pezizales</taxon>
        <taxon>Tuberaceae</taxon>
        <taxon>Tuber</taxon>
    </lineage>
</organism>
<dbReference type="Proteomes" id="UP000246991">
    <property type="component" value="Unassembled WGS sequence"/>
</dbReference>
<dbReference type="OrthoDB" id="5356990at2759"/>
<dbReference type="EMBL" id="PYWC01000005">
    <property type="protein sequence ID" value="PWW79911.1"/>
    <property type="molecule type" value="Genomic_DNA"/>
</dbReference>
<dbReference type="AlphaFoldDB" id="A0A317T3B8"/>
<proteinExistence type="predicted"/>
<evidence type="ECO:0000313" key="2">
    <source>
        <dbReference type="Proteomes" id="UP000246991"/>
    </source>
</evidence>
<accession>A0A317T3B8</accession>
<name>A0A317T3B8_9PEZI</name>
<protein>
    <submittedName>
        <fullName evidence="1">Uncharacterized protein</fullName>
    </submittedName>
</protein>
<sequence>MSAARRLITLTIPQEQILAALKEAADLLCNNHTHNIAPLDINPGEMVELYTMTLDCGDDDTIMQVEMWTDCTFKTITRCKKVTIPNITAIRGSLPYLQPRRIWKEDICNEILQLVRLTDPNSKWWRNDSIFKDSETANICYFYHPGFGSEVHQGYPRMVYAGYRAYVVGNHAPRYYRNTEWFVQLPSTGS</sequence>